<protein>
    <submittedName>
        <fullName evidence="1">Uncharacterized protein</fullName>
    </submittedName>
</protein>
<feature type="non-terminal residue" evidence="1">
    <location>
        <position position="188"/>
    </location>
</feature>
<feature type="non-terminal residue" evidence="1">
    <location>
        <position position="1"/>
    </location>
</feature>
<organism evidence="1">
    <name type="scientific">Ixodes ricinus</name>
    <name type="common">Common tick</name>
    <name type="synonym">Acarus ricinus</name>
    <dbReference type="NCBI Taxonomy" id="34613"/>
    <lineage>
        <taxon>Eukaryota</taxon>
        <taxon>Metazoa</taxon>
        <taxon>Ecdysozoa</taxon>
        <taxon>Arthropoda</taxon>
        <taxon>Chelicerata</taxon>
        <taxon>Arachnida</taxon>
        <taxon>Acari</taxon>
        <taxon>Parasitiformes</taxon>
        <taxon>Ixodida</taxon>
        <taxon>Ixodoidea</taxon>
        <taxon>Ixodidae</taxon>
        <taxon>Ixodinae</taxon>
        <taxon>Ixodes</taxon>
    </lineage>
</organism>
<sequence>FKDSIIQRLGQCIYHYVEYDGKKVSFYSRATVIPAKIFSALLGCKIHVQATIGCTATCGHIEPSLQARGNSDEPETIPLELSDNLCILVTGNITCDNGTVMLQGYLGNCTDGICNANKTGSPITILGSEETESLAGTGEVDEQERVREDMAAMRSLMSSTKCAVAVLSPCCSSMAVWNTSRPRRTSVV</sequence>
<name>A0A147BG88_IXORI</name>
<dbReference type="AlphaFoldDB" id="A0A147BG88"/>
<proteinExistence type="predicted"/>
<accession>A0A147BG88</accession>
<reference evidence="1" key="1">
    <citation type="journal article" date="2018" name="PLoS Negl. Trop. Dis.">
        <title>Sialome diversity of ticks revealed by RNAseq of single tick salivary glands.</title>
        <authorList>
            <person name="Perner J."/>
            <person name="Kropackova S."/>
            <person name="Kopacek P."/>
            <person name="Ribeiro J.M."/>
        </authorList>
    </citation>
    <scope>NUCLEOTIDE SEQUENCE</scope>
    <source>
        <strain evidence="1">Siblings of single egg batch collected in Ceske Budejovice</strain>
        <tissue evidence="1">Salivary glands</tissue>
    </source>
</reference>
<dbReference type="EMBL" id="GEGO01005952">
    <property type="protein sequence ID" value="JAR89452.1"/>
    <property type="molecule type" value="Transcribed_RNA"/>
</dbReference>
<evidence type="ECO:0000313" key="1">
    <source>
        <dbReference type="EMBL" id="JAR89452.1"/>
    </source>
</evidence>